<proteinExistence type="predicted"/>
<feature type="region of interest" description="Disordered" evidence="1">
    <location>
        <begin position="339"/>
        <end position="455"/>
    </location>
</feature>
<evidence type="ECO:0000256" key="1">
    <source>
        <dbReference type="SAM" id="MobiDB-lite"/>
    </source>
</evidence>
<dbReference type="Proteomes" id="UP000182259">
    <property type="component" value="Chromosome I"/>
</dbReference>
<feature type="compositionally biased region" description="Basic and acidic residues" evidence="1">
    <location>
        <begin position="435"/>
        <end position="447"/>
    </location>
</feature>
<feature type="region of interest" description="Disordered" evidence="1">
    <location>
        <begin position="280"/>
        <end position="309"/>
    </location>
</feature>
<feature type="region of interest" description="Disordered" evidence="1">
    <location>
        <begin position="1"/>
        <end position="33"/>
    </location>
</feature>
<organism evidence="3 4">
    <name type="scientific">Sungouiella intermedia</name>
    <dbReference type="NCBI Taxonomy" id="45354"/>
    <lineage>
        <taxon>Eukaryota</taxon>
        <taxon>Fungi</taxon>
        <taxon>Dikarya</taxon>
        <taxon>Ascomycota</taxon>
        <taxon>Saccharomycotina</taxon>
        <taxon>Pichiomycetes</taxon>
        <taxon>Metschnikowiaceae</taxon>
        <taxon>Sungouiella</taxon>
    </lineage>
</organism>
<dbReference type="Pfam" id="PF25909">
    <property type="entry name" value="zf-C2H2_AHC1"/>
    <property type="match status" value="1"/>
</dbReference>
<evidence type="ECO:0000313" key="3">
    <source>
        <dbReference type="EMBL" id="SGZ48748.1"/>
    </source>
</evidence>
<reference evidence="3 4" key="1">
    <citation type="submission" date="2016-10" db="EMBL/GenBank/DDBJ databases">
        <authorList>
            <person name="de Groot N.N."/>
        </authorList>
    </citation>
    <scope>NUCLEOTIDE SEQUENCE [LARGE SCALE GENOMIC DNA]</scope>
    <source>
        <strain evidence="3 4">PYCC 4715</strain>
    </source>
</reference>
<dbReference type="EMBL" id="LT635764">
    <property type="protein sequence ID" value="SGZ48748.1"/>
    <property type="molecule type" value="Genomic_DNA"/>
</dbReference>
<name>A0A1L0BAR8_9ASCO</name>
<dbReference type="AlphaFoldDB" id="A0A1L0BAR8"/>
<accession>A0A1L0BAR8</accession>
<evidence type="ECO:0000259" key="2">
    <source>
        <dbReference type="Pfam" id="PF25909"/>
    </source>
</evidence>
<feature type="domain" description="AHC1-like C2H2 zinc-finger" evidence="2">
    <location>
        <begin position="180"/>
        <end position="258"/>
    </location>
</feature>
<feature type="compositionally biased region" description="Basic and acidic residues" evidence="1">
    <location>
        <begin position="405"/>
        <end position="420"/>
    </location>
</feature>
<gene>
    <name evidence="3" type="ORF">SAMEA4029009_CIC11G00000005494</name>
</gene>
<feature type="compositionally biased region" description="Basic and acidic residues" evidence="1">
    <location>
        <begin position="297"/>
        <end position="309"/>
    </location>
</feature>
<protein>
    <submittedName>
        <fullName evidence="3">CIC11C00000005494</fullName>
    </submittedName>
</protein>
<sequence length="455" mass="51126">MDSEKSMTPDTPGFTPEVSASAEDTHSGKSIQSSDPLLIDKQSLLQKLEGIPTETLRHILTNQVDLEIRLKHKELRLTEEELGKCEAQMLAIRKFFEVPNNVSFQNEPNDFTLKYYDVLSKSLSVNYTKLQQQQYLNEHPTFKENIFAEAEPVHSYRTRSTTSSLRPSLNGPAVRIPGCLYRRTDGVVVKLTCPDCQRSNFSSAQGFLNHSRIAHSKEYTSQDAAALRCGNILPDEFQDEEGLASLKCLKEKNLEATKNLNVNEIYFNGLSNTLNTVHRSSEESIAPVTQDGPSKSEPQKRKASDSESNELMKKLIKNGMAHDAKDYEDLVGEARKEIPNSHLFDDEEEGEITAKSVTPPVKASGGLQLRREPAIRSTKGTPKSTLVNEEAKDLQDMTGTSPDIDLSKPHSEVGGKYENRLRRRKSRGAVGVEVPKLRQDERDDDKKLKRRKSQR</sequence>
<evidence type="ECO:0000313" key="4">
    <source>
        <dbReference type="Proteomes" id="UP000182259"/>
    </source>
</evidence>
<feature type="compositionally biased region" description="Polar residues" evidence="1">
    <location>
        <begin position="378"/>
        <end position="387"/>
    </location>
</feature>
<dbReference type="InterPro" id="IPR058706">
    <property type="entry name" value="zf-C2H2_AHC1-like"/>
</dbReference>